<dbReference type="InterPro" id="IPR016176">
    <property type="entry name" value="Cbl-dep_enz_cat"/>
</dbReference>
<dbReference type="AlphaFoldDB" id="X0XK18"/>
<reference evidence="2" key="1">
    <citation type="journal article" date="2014" name="Front. Microbiol.">
        <title>High frequency of phylogenetically diverse reductive dehalogenase-homologous genes in deep subseafloor sedimentary metagenomes.</title>
        <authorList>
            <person name="Kawai M."/>
            <person name="Futagami T."/>
            <person name="Toyoda A."/>
            <person name="Takaki Y."/>
            <person name="Nishi S."/>
            <person name="Hori S."/>
            <person name="Arai W."/>
            <person name="Tsubouchi T."/>
            <person name="Morono Y."/>
            <person name="Uchiyama I."/>
            <person name="Ito T."/>
            <person name="Fujiyama A."/>
            <person name="Inagaki F."/>
            <person name="Takami H."/>
        </authorList>
    </citation>
    <scope>NUCLEOTIDE SEQUENCE</scope>
    <source>
        <strain evidence="2">Expedition CK06-06</strain>
    </source>
</reference>
<dbReference type="GO" id="GO:0016866">
    <property type="term" value="F:intramolecular transferase activity"/>
    <property type="evidence" value="ECO:0007669"/>
    <property type="project" value="InterPro"/>
</dbReference>
<organism evidence="2">
    <name type="scientific">marine sediment metagenome</name>
    <dbReference type="NCBI Taxonomy" id="412755"/>
    <lineage>
        <taxon>unclassified sequences</taxon>
        <taxon>metagenomes</taxon>
        <taxon>ecological metagenomes</taxon>
    </lineage>
</organism>
<evidence type="ECO:0000313" key="2">
    <source>
        <dbReference type="EMBL" id="GAG25336.1"/>
    </source>
</evidence>
<feature type="domain" description="Methylmalonyl-CoA mutase alpha/beta chain catalytic" evidence="1">
    <location>
        <begin position="4"/>
        <end position="65"/>
    </location>
</feature>
<accession>X0XK18</accession>
<comment type="caution">
    <text evidence="2">The sequence shown here is derived from an EMBL/GenBank/DDBJ whole genome shotgun (WGS) entry which is preliminary data.</text>
</comment>
<dbReference type="GO" id="GO:0031419">
    <property type="term" value="F:cobalamin binding"/>
    <property type="evidence" value="ECO:0007669"/>
    <property type="project" value="InterPro"/>
</dbReference>
<sequence>QGYKVQCARLEQTRTERDNGAVGQALDRLRIAAQSTENTMPYILEAVRVYATLQEIMDVFREVFGLYREPMIV</sequence>
<gene>
    <name evidence="2" type="ORF">S01H1_49825</name>
</gene>
<dbReference type="SUPFAM" id="SSF51703">
    <property type="entry name" value="Cobalamin (vitamin B12)-dependent enzymes"/>
    <property type="match status" value="1"/>
</dbReference>
<dbReference type="PANTHER" id="PTHR48101">
    <property type="entry name" value="METHYLMALONYL-COA MUTASE, MITOCHONDRIAL-RELATED"/>
    <property type="match status" value="1"/>
</dbReference>
<feature type="non-terminal residue" evidence="2">
    <location>
        <position position="1"/>
    </location>
</feature>
<dbReference type="PANTHER" id="PTHR48101:SF1">
    <property type="entry name" value="METHYLMALONYL-COA MUTASE, LARGE SUBUNIT"/>
    <property type="match status" value="1"/>
</dbReference>
<dbReference type="EMBL" id="BARS01032074">
    <property type="protein sequence ID" value="GAG25336.1"/>
    <property type="molecule type" value="Genomic_DNA"/>
</dbReference>
<dbReference type="Gene3D" id="3.20.20.240">
    <property type="entry name" value="Methylmalonyl-CoA mutase"/>
    <property type="match status" value="1"/>
</dbReference>
<protein>
    <recommendedName>
        <fullName evidence="1">Methylmalonyl-CoA mutase alpha/beta chain catalytic domain-containing protein</fullName>
    </recommendedName>
</protein>
<proteinExistence type="predicted"/>
<dbReference type="Pfam" id="PF01642">
    <property type="entry name" value="MM_CoA_mutase"/>
    <property type="match status" value="1"/>
</dbReference>
<dbReference type="InterPro" id="IPR006099">
    <property type="entry name" value="MeMalonylCoA_mutase_a/b_cat"/>
</dbReference>
<evidence type="ECO:0000259" key="1">
    <source>
        <dbReference type="Pfam" id="PF01642"/>
    </source>
</evidence>
<name>X0XK18_9ZZZZ</name>